<dbReference type="InterPro" id="IPR000612">
    <property type="entry name" value="PMP3"/>
</dbReference>
<dbReference type="AlphaFoldDB" id="G8C224"/>
<evidence type="ECO:0000313" key="7">
    <source>
        <dbReference type="EMBL" id="CCE66202.1"/>
    </source>
</evidence>
<dbReference type="GeneID" id="11530795"/>
<dbReference type="eggNOG" id="KOG1773">
    <property type="taxonomic scope" value="Eukaryota"/>
</dbReference>
<protein>
    <recommendedName>
        <fullName evidence="9">Plasma membrane proteolipid 3</fullName>
    </recommendedName>
</protein>
<dbReference type="Pfam" id="PF01679">
    <property type="entry name" value="Pmp3"/>
    <property type="match status" value="1"/>
</dbReference>
<evidence type="ECO:0000256" key="3">
    <source>
        <dbReference type="ARBA" id="ARBA00022692"/>
    </source>
</evidence>
<keyword evidence="8" id="KW-1185">Reference proteome</keyword>
<dbReference type="HOGENOM" id="CLU_107649_5_0_1"/>
<organism evidence="7 8">
    <name type="scientific">Tetrapisispora phaffii (strain ATCC 24235 / CBS 4417 / NBRC 1672 / NRRL Y-8282 / UCD 70-5)</name>
    <name type="common">Yeast</name>
    <name type="synonym">Fabospora phaffii</name>
    <dbReference type="NCBI Taxonomy" id="1071381"/>
    <lineage>
        <taxon>Eukaryota</taxon>
        <taxon>Fungi</taxon>
        <taxon>Dikarya</taxon>
        <taxon>Ascomycota</taxon>
        <taxon>Saccharomycotina</taxon>
        <taxon>Saccharomycetes</taxon>
        <taxon>Saccharomycetales</taxon>
        <taxon>Saccharomycetaceae</taxon>
        <taxon>Tetrapisispora</taxon>
    </lineage>
</organism>
<comment type="similarity">
    <text evidence="2">Belongs to the UPF0057 (PMP3) family.</text>
</comment>
<dbReference type="PROSITE" id="PS01309">
    <property type="entry name" value="UPF0057"/>
    <property type="match status" value="1"/>
</dbReference>
<dbReference type="RefSeq" id="XP_003688636.1">
    <property type="nucleotide sequence ID" value="XM_003688588.1"/>
</dbReference>
<keyword evidence="3 6" id="KW-0812">Transmembrane</keyword>
<dbReference type="PANTHER" id="PTHR21659:SF112">
    <property type="entry name" value="PROTEIN SNA2-RELATED"/>
    <property type="match status" value="1"/>
</dbReference>
<dbReference type="KEGG" id="tpf:TPHA_0P00440"/>
<feature type="transmembrane region" description="Helical" evidence="6">
    <location>
        <begin position="31"/>
        <end position="53"/>
    </location>
</feature>
<evidence type="ECO:0000256" key="6">
    <source>
        <dbReference type="SAM" id="Phobius"/>
    </source>
</evidence>
<name>G8C224_TETPH</name>
<feature type="transmembrane region" description="Helical" evidence="6">
    <location>
        <begin position="6"/>
        <end position="22"/>
    </location>
</feature>
<comment type="subcellular location">
    <subcellularLocation>
        <location evidence="1">Membrane</location>
    </subcellularLocation>
</comment>
<dbReference type="Proteomes" id="UP000005666">
    <property type="component" value="Chromosome 16"/>
</dbReference>
<keyword evidence="5 6" id="KW-0472">Membrane</keyword>
<evidence type="ECO:0000256" key="5">
    <source>
        <dbReference type="ARBA" id="ARBA00023136"/>
    </source>
</evidence>
<gene>
    <name evidence="7" type="primary">TPHA0P00440</name>
    <name evidence="7" type="ordered locus">TPHA_0P00440</name>
</gene>
<evidence type="ECO:0000256" key="4">
    <source>
        <dbReference type="ARBA" id="ARBA00022989"/>
    </source>
</evidence>
<reference evidence="7 8" key="1">
    <citation type="journal article" date="2011" name="Proc. Natl. Acad. Sci. U.S.A.">
        <title>Evolutionary erosion of yeast sex chromosomes by mating-type switching accidents.</title>
        <authorList>
            <person name="Gordon J.L."/>
            <person name="Armisen D."/>
            <person name="Proux-Wera E."/>
            <person name="Oheigeartaigh S.S."/>
            <person name="Byrne K.P."/>
            <person name="Wolfe K.H."/>
        </authorList>
    </citation>
    <scope>NUCLEOTIDE SEQUENCE [LARGE SCALE GENOMIC DNA]</scope>
    <source>
        <strain evidence="8">ATCC 24235 / CBS 4417 / NBRC 1672 / NRRL Y-8282 / UCD 70-5</strain>
    </source>
</reference>
<evidence type="ECO:0000256" key="1">
    <source>
        <dbReference type="ARBA" id="ARBA00004370"/>
    </source>
</evidence>
<dbReference type="PANTHER" id="PTHR21659">
    <property type="entry name" value="HYDROPHOBIC PROTEIN RCI2 LOW TEMPERATURE AND SALT RESPONSIVE PROTEIN LTI6 -RELATED"/>
    <property type="match status" value="1"/>
</dbReference>
<dbReference type="GO" id="GO:0000329">
    <property type="term" value="C:fungal-type vacuole membrane"/>
    <property type="evidence" value="ECO:0007669"/>
    <property type="project" value="EnsemblFungi"/>
</dbReference>
<sequence>MHARDWFLVFVAVFLPPVAVWFKKGFFSKELLVNVLLLCLGFFPGLVHALWVISKNPYSEPLASDDAGYGSIA</sequence>
<accession>G8C224</accession>
<evidence type="ECO:0008006" key="9">
    <source>
        <dbReference type="Google" id="ProtNLM"/>
    </source>
</evidence>
<dbReference type="OrthoDB" id="2802411at2759"/>
<dbReference type="OMA" id="HALWVIS"/>
<keyword evidence="4 6" id="KW-1133">Transmembrane helix</keyword>
<dbReference type="EMBL" id="HE612871">
    <property type="protein sequence ID" value="CCE66202.1"/>
    <property type="molecule type" value="Genomic_DNA"/>
</dbReference>
<evidence type="ECO:0000256" key="2">
    <source>
        <dbReference type="ARBA" id="ARBA00009530"/>
    </source>
</evidence>
<evidence type="ECO:0000313" key="8">
    <source>
        <dbReference type="Proteomes" id="UP000005666"/>
    </source>
</evidence>
<proteinExistence type="inferred from homology"/>